<dbReference type="PANTHER" id="PTHR42745">
    <property type="match status" value="1"/>
</dbReference>
<dbReference type="Gene3D" id="3.40.50.10490">
    <property type="entry name" value="Glucose-6-phosphate isomerase like protein, domain 1"/>
    <property type="match status" value="1"/>
</dbReference>
<gene>
    <name evidence="10" type="ORF">DSCO28_11770</name>
</gene>
<feature type="domain" description="CBS" evidence="8">
    <location>
        <begin position="200"/>
        <end position="258"/>
    </location>
</feature>
<feature type="site" description="Catalytically relevant" evidence="6">
    <location>
        <position position="183"/>
    </location>
</feature>
<evidence type="ECO:0000256" key="3">
    <source>
        <dbReference type="ARBA" id="ARBA00023122"/>
    </source>
</evidence>
<dbReference type="PIRSF" id="PIRSF004692">
    <property type="entry name" value="KdsD_KpsF"/>
    <property type="match status" value="1"/>
</dbReference>
<dbReference type="Pfam" id="PF01380">
    <property type="entry name" value="SIS"/>
    <property type="match status" value="1"/>
</dbReference>
<dbReference type="KEGG" id="dov:DSCO28_11770"/>
<dbReference type="SMART" id="SM00116">
    <property type="entry name" value="CBS"/>
    <property type="match status" value="2"/>
</dbReference>
<dbReference type="CDD" id="cd04604">
    <property type="entry name" value="CBS_pair_SIS_assoc"/>
    <property type="match status" value="1"/>
</dbReference>
<evidence type="ECO:0000256" key="6">
    <source>
        <dbReference type="PIRSR" id="PIRSR004692-3"/>
    </source>
</evidence>
<evidence type="ECO:0000313" key="11">
    <source>
        <dbReference type="Proteomes" id="UP000425960"/>
    </source>
</evidence>
<dbReference type="PROSITE" id="PS51464">
    <property type="entry name" value="SIS"/>
    <property type="match status" value="1"/>
</dbReference>
<organism evidence="10 11">
    <name type="scientific">Desulfosarcina ovata subsp. sediminis</name>
    <dbReference type="NCBI Taxonomy" id="885957"/>
    <lineage>
        <taxon>Bacteria</taxon>
        <taxon>Pseudomonadati</taxon>
        <taxon>Thermodesulfobacteriota</taxon>
        <taxon>Desulfobacteria</taxon>
        <taxon>Desulfobacterales</taxon>
        <taxon>Desulfosarcinaceae</taxon>
        <taxon>Desulfosarcina</taxon>
    </lineage>
</organism>
<dbReference type="InterPro" id="IPR050986">
    <property type="entry name" value="GutQ/KpsF_isomerases"/>
</dbReference>
<protein>
    <submittedName>
        <fullName evidence="10">Carbohydrate isomerase KpsF/GutQ family protein</fullName>
    </submittedName>
</protein>
<feature type="domain" description="CBS" evidence="8">
    <location>
        <begin position="267"/>
        <end position="327"/>
    </location>
</feature>
<dbReference type="InterPro" id="IPR035474">
    <property type="entry name" value="SIS_Kpsf"/>
</dbReference>
<evidence type="ECO:0000256" key="1">
    <source>
        <dbReference type="ARBA" id="ARBA00008165"/>
    </source>
</evidence>
<dbReference type="SUPFAM" id="SSF53697">
    <property type="entry name" value="SIS domain"/>
    <property type="match status" value="1"/>
</dbReference>
<feature type="site" description="Catalytically relevant" evidence="6">
    <location>
        <position position="49"/>
    </location>
</feature>
<evidence type="ECO:0000256" key="7">
    <source>
        <dbReference type="PROSITE-ProRule" id="PRU00703"/>
    </source>
</evidence>
<sequence length="333" mass="35938">MLLDEARQVLEIEADGIMKLIGRLDHRFEQMVDTIMHAHGRLIISGIGKSGIIGRKIAATLNSTGTRALFLHPVEAMHGDLGIVCPDDVFLAMSYSGETGELNLLMPSIRKLGCPVIAMTGNPESTLAKYSDIVIDVGVEKEACPLGLAPTASTTALLAMGDALAVVLINKKHFKSSDFKRFHPGGALGQRLSREVSDIMLSGKSIPITTTRATMREAVAEMDLHGLGAIIIVEPAGKLAGIFTDGDLRRMIARGDSIFDQSLPEVMTPAPLNASAHTPAFDALNIMEQHEITILPIIDQSRRVIGILHLHDILGKGEFKFNGTAPEKKERLE</sequence>
<accession>A0A5K7ZIB2</accession>
<dbReference type="NCBIfam" id="TIGR00393">
    <property type="entry name" value="kpsF"/>
    <property type="match status" value="1"/>
</dbReference>
<dbReference type="GO" id="GO:0005975">
    <property type="term" value="P:carbohydrate metabolic process"/>
    <property type="evidence" value="ECO:0007669"/>
    <property type="project" value="InterPro"/>
</dbReference>
<keyword evidence="10" id="KW-0413">Isomerase</keyword>
<feature type="domain" description="SIS" evidence="9">
    <location>
        <begin position="31"/>
        <end position="174"/>
    </location>
</feature>
<dbReference type="InterPro" id="IPR000644">
    <property type="entry name" value="CBS_dom"/>
</dbReference>
<evidence type="ECO:0000259" key="8">
    <source>
        <dbReference type="PROSITE" id="PS51371"/>
    </source>
</evidence>
<dbReference type="PANTHER" id="PTHR42745:SF1">
    <property type="entry name" value="ARABINOSE 5-PHOSPHATE ISOMERASE KDSD"/>
    <property type="match status" value="1"/>
</dbReference>
<dbReference type="InterPro" id="IPR046348">
    <property type="entry name" value="SIS_dom_sf"/>
</dbReference>
<evidence type="ECO:0000256" key="2">
    <source>
        <dbReference type="ARBA" id="ARBA00022737"/>
    </source>
</evidence>
<dbReference type="GO" id="GO:1901135">
    <property type="term" value="P:carbohydrate derivative metabolic process"/>
    <property type="evidence" value="ECO:0007669"/>
    <property type="project" value="InterPro"/>
</dbReference>
<proteinExistence type="inferred from homology"/>
<keyword evidence="5" id="KW-0862">Zinc</keyword>
<dbReference type="FunFam" id="3.40.50.10490:FF:000011">
    <property type="entry name" value="Arabinose 5-phosphate isomerase"/>
    <property type="match status" value="1"/>
</dbReference>
<evidence type="ECO:0000256" key="4">
    <source>
        <dbReference type="PIRNR" id="PIRNR004692"/>
    </source>
</evidence>
<dbReference type="InterPro" id="IPR046342">
    <property type="entry name" value="CBS_dom_sf"/>
</dbReference>
<feature type="binding site" evidence="5">
    <location>
        <position position="72"/>
    </location>
    <ligand>
        <name>Zn(2+)</name>
        <dbReference type="ChEBI" id="CHEBI:29105"/>
    </ligand>
</feature>
<dbReference type="Gene3D" id="3.10.580.10">
    <property type="entry name" value="CBS-domain"/>
    <property type="match status" value="1"/>
</dbReference>
<dbReference type="Proteomes" id="UP000425960">
    <property type="component" value="Chromosome"/>
</dbReference>
<dbReference type="RefSeq" id="WP_155321516.1">
    <property type="nucleotide sequence ID" value="NZ_AP021876.1"/>
</dbReference>
<dbReference type="EMBL" id="AP021876">
    <property type="protein sequence ID" value="BBO80611.1"/>
    <property type="molecule type" value="Genomic_DNA"/>
</dbReference>
<evidence type="ECO:0000313" key="10">
    <source>
        <dbReference type="EMBL" id="BBO80611.1"/>
    </source>
</evidence>
<keyword evidence="3 7" id="KW-0129">CBS domain</keyword>
<keyword evidence="5" id="KW-0479">Metal-binding</keyword>
<comment type="similarity">
    <text evidence="1 4">Belongs to the SIS family. GutQ/KpsF subfamily.</text>
</comment>
<evidence type="ECO:0000256" key="5">
    <source>
        <dbReference type="PIRSR" id="PIRSR004692-2"/>
    </source>
</evidence>
<dbReference type="CDD" id="cd05014">
    <property type="entry name" value="SIS_Kpsf"/>
    <property type="match status" value="1"/>
</dbReference>
<dbReference type="InterPro" id="IPR001347">
    <property type="entry name" value="SIS_dom"/>
</dbReference>
<dbReference type="InterPro" id="IPR004800">
    <property type="entry name" value="KdsD/KpsF-type"/>
</dbReference>
<reference evidence="10 11" key="1">
    <citation type="submission" date="2019-11" db="EMBL/GenBank/DDBJ databases">
        <title>Comparative genomics of hydrocarbon-degrading Desulfosarcina strains.</title>
        <authorList>
            <person name="Watanabe M."/>
            <person name="Kojima H."/>
            <person name="Fukui M."/>
        </authorList>
    </citation>
    <scope>NUCLEOTIDE SEQUENCE [LARGE SCALE GENOMIC DNA]</scope>
    <source>
        <strain evidence="10 11">28bB2T</strain>
    </source>
</reference>
<dbReference type="GO" id="GO:0097367">
    <property type="term" value="F:carbohydrate derivative binding"/>
    <property type="evidence" value="ECO:0007669"/>
    <property type="project" value="InterPro"/>
</dbReference>
<feature type="site" description="Catalytically relevant" evidence="6">
    <location>
        <position position="142"/>
    </location>
</feature>
<name>A0A5K7ZIB2_9BACT</name>
<dbReference type="Pfam" id="PF00571">
    <property type="entry name" value="CBS"/>
    <property type="match status" value="2"/>
</dbReference>
<dbReference type="GO" id="GO:0019146">
    <property type="term" value="F:arabinose-5-phosphate isomerase activity"/>
    <property type="evidence" value="ECO:0007669"/>
    <property type="project" value="UniProtKB-ARBA"/>
</dbReference>
<dbReference type="AlphaFoldDB" id="A0A5K7ZIB2"/>
<feature type="site" description="Catalytically relevant" evidence="6">
    <location>
        <position position="101"/>
    </location>
</feature>
<dbReference type="GO" id="GO:0046872">
    <property type="term" value="F:metal ion binding"/>
    <property type="evidence" value="ECO:0007669"/>
    <property type="project" value="UniProtKB-KW"/>
</dbReference>
<keyword evidence="2" id="KW-0677">Repeat</keyword>
<dbReference type="PROSITE" id="PS51371">
    <property type="entry name" value="CBS"/>
    <property type="match status" value="2"/>
</dbReference>
<evidence type="ECO:0000259" key="9">
    <source>
        <dbReference type="PROSITE" id="PS51464"/>
    </source>
</evidence>